<dbReference type="AlphaFoldDB" id="D5UJ95"/>
<dbReference type="GO" id="GO:0009103">
    <property type="term" value="P:lipopolysaccharide biosynthetic process"/>
    <property type="evidence" value="ECO:0007669"/>
    <property type="project" value="TreeGrafter"/>
</dbReference>
<accession>D5UJ95</accession>
<keyword evidence="4" id="KW-0012">Acyltransferase</keyword>
<dbReference type="HOGENOM" id="CLU_1140964_0_0_11"/>
<keyword evidence="4" id="KW-0808">Transferase</keyword>
<feature type="transmembrane region" description="Helical" evidence="2">
    <location>
        <begin position="159"/>
        <end position="178"/>
    </location>
</feature>
<dbReference type="InterPro" id="IPR002656">
    <property type="entry name" value="Acyl_transf_3_dom"/>
</dbReference>
<feature type="compositionally biased region" description="Basic and acidic residues" evidence="1">
    <location>
        <begin position="218"/>
        <end position="229"/>
    </location>
</feature>
<proteinExistence type="predicted"/>
<keyword evidence="5" id="KW-1185">Reference proteome</keyword>
<keyword evidence="2" id="KW-0472">Membrane</keyword>
<feature type="transmembrane region" description="Helical" evidence="2">
    <location>
        <begin position="80"/>
        <end position="101"/>
    </location>
</feature>
<dbReference type="Proteomes" id="UP000000849">
    <property type="component" value="Chromosome"/>
</dbReference>
<evidence type="ECO:0000259" key="3">
    <source>
        <dbReference type="Pfam" id="PF01757"/>
    </source>
</evidence>
<dbReference type="STRING" id="446466.Cfla_0706"/>
<keyword evidence="2" id="KW-1133">Transmembrane helix</keyword>
<feature type="transmembrane region" description="Helical" evidence="2">
    <location>
        <begin position="46"/>
        <end position="68"/>
    </location>
</feature>
<organism evidence="4 5">
    <name type="scientific">Cellulomonas flavigena (strain ATCC 482 / DSM 20109 / BCRC 11376 / JCM 18109 / NBRC 3775 / NCIMB 8073 / NRS 134)</name>
    <dbReference type="NCBI Taxonomy" id="446466"/>
    <lineage>
        <taxon>Bacteria</taxon>
        <taxon>Bacillati</taxon>
        <taxon>Actinomycetota</taxon>
        <taxon>Actinomycetes</taxon>
        <taxon>Micrococcales</taxon>
        <taxon>Cellulomonadaceae</taxon>
        <taxon>Cellulomonas</taxon>
    </lineage>
</organism>
<reference evidence="4 5" key="1">
    <citation type="journal article" date="2010" name="Stand. Genomic Sci.">
        <title>Complete genome sequence of Cellulomonas flavigena type strain (134).</title>
        <authorList>
            <person name="Abt B."/>
            <person name="Foster B."/>
            <person name="Lapidus A."/>
            <person name="Clum A."/>
            <person name="Sun H."/>
            <person name="Pukall R."/>
            <person name="Lucas S."/>
            <person name="Glavina Del Rio T."/>
            <person name="Nolan M."/>
            <person name="Tice H."/>
            <person name="Cheng J.F."/>
            <person name="Pitluck S."/>
            <person name="Liolios K."/>
            <person name="Ivanova N."/>
            <person name="Mavromatis K."/>
            <person name="Ovchinnikova G."/>
            <person name="Pati A."/>
            <person name="Goodwin L."/>
            <person name="Chen A."/>
            <person name="Palaniappan K."/>
            <person name="Land M."/>
            <person name="Hauser L."/>
            <person name="Chang Y.J."/>
            <person name="Jeffries C.D."/>
            <person name="Rohde M."/>
            <person name="Goker M."/>
            <person name="Woyke T."/>
            <person name="Bristow J."/>
            <person name="Eisen J.A."/>
            <person name="Markowitz V."/>
            <person name="Hugenholtz P."/>
            <person name="Kyrpides N.C."/>
            <person name="Klenk H.P."/>
        </authorList>
    </citation>
    <scope>NUCLEOTIDE SEQUENCE [LARGE SCALE GENOMIC DNA]</scope>
    <source>
        <strain evidence="5">ATCC 482 / DSM 20109 / BCRC 11376 / JCM 18109 / NBRC 3775 / NCIMB 8073 / NRS 134</strain>
    </source>
</reference>
<feature type="transmembrane region" description="Helical" evidence="2">
    <location>
        <begin position="184"/>
        <end position="207"/>
    </location>
</feature>
<dbReference type="InterPro" id="IPR050879">
    <property type="entry name" value="Acyltransferase_3"/>
</dbReference>
<evidence type="ECO:0000256" key="2">
    <source>
        <dbReference type="SAM" id="Phobius"/>
    </source>
</evidence>
<dbReference type="GO" id="GO:0016020">
    <property type="term" value="C:membrane"/>
    <property type="evidence" value="ECO:0007669"/>
    <property type="project" value="TreeGrafter"/>
</dbReference>
<dbReference type="PANTHER" id="PTHR23028:SF53">
    <property type="entry name" value="ACYL_TRANSF_3 DOMAIN-CONTAINING PROTEIN"/>
    <property type="match status" value="1"/>
</dbReference>
<dbReference type="Pfam" id="PF01757">
    <property type="entry name" value="Acyl_transf_3"/>
    <property type="match status" value="1"/>
</dbReference>
<name>D5UJ95_CELFN</name>
<feature type="domain" description="Acyltransferase 3" evidence="3">
    <location>
        <begin position="4"/>
        <end position="168"/>
    </location>
</feature>
<sequence length="243" mass="26249">MPLLDLMRFVLAGAVVLYHLTATPTVSRYLDAPPATAFPALNEVSRYGWLGVQVFFVISGLVITRSAAHGSLRTFVTSRAVRLLPAYWACVVLTARLRLLWDDDRRPGAGEILLNLTMVQGQLGVPSLQVVFWTLLVELKFYLLVAAVLALGPLTRPRVLLLATVWPVLALVVELGLAQDPGGASGVALRGVAELLVPPFAAFFGAVRQPGVRRAVRRSPDTGRGERGARGARRPGPCGRGRR</sequence>
<gene>
    <name evidence="4" type="ordered locus">Cfla_0706</name>
</gene>
<feature type="region of interest" description="Disordered" evidence="1">
    <location>
        <begin position="214"/>
        <end position="243"/>
    </location>
</feature>
<dbReference type="eggNOG" id="COG1835">
    <property type="taxonomic scope" value="Bacteria"/>
</dbReference>
<dbReference type="EMBL" id="CP001964">
    <property type="protein sequence ID" value="ADG73618.1"/>
    <property type="molecule type" value="Genomic_DNA"/>
</dbReference>
<dbReference type="PANTHER" id="PTHR23028">
    <property type="entry name" value="ACETYLTRANSFERASE"/>
    <property type="match status" value="1"/>
</dbReference>
<evidence type="ECO:0000256" key="1">
    <source>
        <dbReference type="SAM" id="MobiDB-lite"/>
    </source>
</evidence>
<evidence type="ECO:0000313" key="4">
    <source>
        <dbReference type="EMBL" id="ADG73618.1"/>
    </source>
</evidence>
<dbReference type="OrthoDB" id="9807745at2"/>
<protein>
    <submittedName>
        <fullName evidence="4">Acyltransferase 3</fullName>
    </submittedName>
</protein>
<dbReference type="GO" id="GO:0016747">
    <property type="term" value="F:acyltransferase activity, transferring groups other than amino-acyl groups"/>
    <property type="evidence" value="ECO:0007669"/>
    <property type="project" value="InterPro"/>
</dbReference>
<evidence type="ECO:0000313" key="5">
    <source>
        <dbReference type="Proteomes" id="UP000000849"/>
    </source>
</evidence>
<keyword evidence="2" id="KW-0812">Transmembrane</keyword>
<feature type="transmembrane region" description="Helical" evidence="2">
    <location>
        <begin position="130"/>
        <end position="152"/>
    </location>
</feature>
<dbReference type="KEGG" id="cfl:Cfla_0706"/>